<dbReference type="EMBL" id="CP001101">
    <property type="protein sequence ID" value="ACE03489.1"/>
    <property type="molecule type" value="Genomic_DNA"/>
</dbReference>
<dbReference type="SUPFAM" id="SSF50969">
    <property type="entry name" value="YVTN repeat-like/Quinoprotein amine dehydrogenase"/>
    <property type="match status" value="1"/>
</dbReference>
<proteinExistence type="predicted"/>
<dbReference type="OrthoDB" id="597299at2"/>
<gene>
    <name evidence="1" type="ordered locus">Cphamn1_0526</name>
</gene>
<organism evidence="1">
    <name type="scientific">Chlorobium phaeobacteroides (strain BS1)</name>
    <dbReference type="NCBI Taxonomy" id="331678"/>
    <lineage>
        <taxon>Bacteria</taxon>
        <taxon>Pseudomonadati</taxon>
        <taxon>Chlorobiota</taxon>
        <taxon>Chlorobiia</taxon>
        <taxon>Chlorobiales</taxon>
        <taxon>Chlorobiaceae</taxon>
        <taxon>Chlorobium/Pelodictyon group</taxon>
        <taxon>Chlorobium</taxon>
    </lineage>
</organism>
<protein>
    <submittedName>
        <fullName evidence="1">Uncharacterized protein</fullName>
    </submittedName>
</protein>
<accession>B3EMB1</accession>
<dbReference type="KEGG" id="cpb:Cphamn1_0526"/>
<dbReference type="HOGENOM" id="CLU_1064339_0_0_10"/>
<name>B3EMB1_CHLPB</name>
<reference evidence="1" key="1">
    <citation type="submission" date="2008-06" db="EMBL/GenBank/DDBJ databases">
        <title>Complete sequence of Chlorobium phaeobacteroides BS1.</title>
        <authorList>
            <consortium name="US DOE Joint Genome Institute"/>
            <person name="Lucas S."/>
            <person name="Copeland A."/>
            <person name="Lapidus A."/>
            <person name="Glavina del Rio T."/>
            <person name="Dalin E."/>
            <person name="Tice H."/>
            <person name="Bruce D."/>
            <person name="Goodwin L."/>
            <person name="Pitluck S."/>
            <person name="Schmutz J."/>
            <person name="Larimer F."/>
            <person name="Land M."/>
            <person name="Hauser L."/>
            <person name="Kyrpides N."/>
            <person name="Ovchinnikova G."/>
            <person name="Li T."/>
            <person name="Liu Z."/>
            <person name="Zhao F."/>
            <person name="Overmann J."/>
            <person name="Bryant D.A."/>
            <person name="Richardson P."/>
        </authorList>
    </citation>
    <scope>NUCLEOTIDE SEQUENCE [LARGE SCALE GENOMIC DNA]</scope>
    <source>
        <strain evidence="1">BS1</strain>
    </source>
</reference>
<evidence type="ECO:0000313" key="1">
    <source>
        <dbReference type="EMBL" id="ACE03489.1"/>
    </source>
</evidence>
<sequence>MSRQQLHFFKTGSYPFPYKTRGSDTALTVSYHKGEPSLAFLTQTGHEADIVFLRLYRRNPEETGRFSSPKNYWRISGMAYDRAQNRLWATEGSGSLHEHADSIIGIDADSGAHVDTIIVPFSDSHALAFNGQYFLRSDGSALEMIDRAGNILATLHVPIGSNCRGLSSAPWTYIASDTLSNKLVILSLFGQVVAECDAPPGEPGGIEAVAFDGIQDYTTLSQFPESSVDPAIPWSPDPWNFRHTVYLANQKDQTIYFGYFY</sequence>
<dbReference type="InterPro" id="IPR011044">
    <property type="entry name" value="Quino_amine_DH_bsu"/>
</dbReference>
<dbReference type="AlphaFoldDB" id="B3EMB1"/>